<comment type="caution">
    <text evidence="1">The sequence shown here is derived from an EMBL/GenBank/DDBJ whole genome shotgun (WGS) entry which is preliminary data.</text>
</comment>
<sequence length="63" mass="7228">MTPDEQTFKTPCYVKISLDISSKCAETAFALNMNSETRKQLIENSHEHQMLNSKMFPCQQAEC</sequence>
<reference evidence="1 2" key="1">
    <citation type="submission" date="2015-01" db="EMBL/GenBank/DDBJ databases">
        <title>Evolution of Trichinella species and genotypes.</title>
        <authorList>
            <person name="Korhonen P.K."/>
            <person name="Edoardo P."/>
            <person name="Giuseppe L.R."/>
            <person name="Gasser R.B."/>
        </authorList>
    </citation>
    <scope>NUCLEOTIDE SEQUENCE [LARGE SCALE GENOMIC DNA]</scope>
    <source>
        <strain evidence="1">ISS470</strain>
    </source>
</reference>
<organism evidence="1 2">
    <name type="scientific">Trichinella pseudospiralis</name>
    <name type="common">Parasitic roundworm</name>
    <dbReference type="NCBI Taxonomy" id="6337"/>
    <lineage>
        <taxon>Eukaryota</taxon>
        <taxon>Metazoa</taxon>
        <taxon>Ecdysozoa</taxon>
        <taxon>Nematoda</taxon>
        <taxon>Enoplea</taxon>
        <taxon>Dorylaimia</taxon>
        <taxon>Trichinellida</taxon>
        <taxon>Trichinellidae</taxon>
        <taxon>Trichinella</taxon>
    </lineage>
</organism>
<accession>A0A0V1FAF4</accession>
<proteinExistence type="predicted"/>
<name>A0A0V1FAF4_TRIPS</name>
<protein>
    <submittedName>
        <fullName evidence="1">Uncharacterized protein</fullName>
    </submittedName>
</protein>
<dbReference type="AlphaFoldDB" id="A0A0V1FAF4"/>
<gene>
    <name evidence="1" type="ORF">T4D_4265</name>
</gene>
<evidence type="ECO:0000313" key="2">
    <source>
        <dbReference type="Proteomes" id="UP000054995"/>
    </source>
</evidence>
<keyword evidence="2" id="KW-1185">Reference proteome</keyword>
<dbReference type="Proteomes" id="UP000054995">
    <property type="component" value="Unassembled WGS sequence"/>
</dbReference>
<evidence type="ECO:0000313" key="1">
    <source>
        <dbReference type="EMBL" id="KRY83092.1"/>
    </source>
</evidence>
<dbReference type="EMBL" id="JYDT01000151">
    <property type="protein sequence ID" value="KRY83092.1"/>
    <property type="molecule type" value="Genomic_DNA"/>
</dbReference>